<dbReference type="Pfam" id="PF07993">
    <property type="entry name" value="NAD_binding_4"/>
    <property type="match status" value="1"/>
</dbReference>
<name>A0ABX9A4R6_9SPHN</name>
<dbReference type="InterPro" id="IPR013120">
    <property type="entry name" value="FAR_NAD-bd"/>
</dbReference>
<feature type="domain" description="Thioester reductase (TE)" evidence="1">
    <location>
        <begin position="6"/>
        <end position="219"/>
    </location>
</feature>
<dbReference type="Gene3D" id="3.40.50.720">
    <property type="entry name" value="NAD(P)-binding Rossmann-like Domain"/>
    <property type="match status" value="1"/>
</dbReference>
<keyword evidence="3" id="KW-1185">Reference proteome</keyword>
<evidence type="ECO:0000313" key="3">
    <source>
        <dbReference type="Proteomes" id="UP000824321"/>
    </source>
</evidence>
<accession>A0ABX9A4R6</accession>
<dbReference type="PANTHER" id="PTHR11011:SF45">
    <property type="entry name" value="FATTY ACYL-COA REDUCTASE CG8306-RELATED"/>
    <property type="match status" value="1"/>
</dbReference>
<protein>
    <submittedName>
        <fullName evidence="2">SDR family oxidoreductase</fullName>
    </submittedName>
</protein>
<dbReference type="InterPro" id="IPR026055">
    <property type="entry name" value="FAR"/>
</dbReference>
<dbReference type="CDD" id="cd05263">
    <property type="entry name" value="MupV_like_SDR_e"/>
    <property type="match status" value="1"/>
</dbReference>
<dbReference type="Proteomes" id="UP000824321">
    <property type="component" value="Chromosome"/>
</dbReference>
<evidence type="ECO:0000313" key="2">
    <source>
        <dbReference type="EMBL" id="QZD96278.1"/>
    </source>
</evidence>
<proteinExistence type="predicted"/>
<sequence>MLNILVTGAAGLLGGEVCKRLADQGHRVTALVHRNPEVRANDGAAVSVTRLAGDVSKPQLGWTDSEFETVAEAHDLLIHCAATVRFDLEESDYQAVNVDGVRNALSLAEAGGMDFLHVSTAYVCGTRDGAILEADPLPEGGFANGYEASKAAGERLVRASGTRWAIARPSIVVGEHASGRIRQFDTTYAAFKLIAEGRVRHMPAREGATLDLVPLDHVVGGITAIAADMEKAASGTFHLVSGQPLPVERFTGVIGSYEQFHEPELVPPERFDPTMLPALERRLFKRVAGLYASYFQRDPHFDDAAFRAFAGEPCPETGEAFISRLIDYCIADGFLPEA</sequence>
<reference evidence="2 3" key="1">
    <citation type="submission" date="2021-08" db="EMBL/GenBank/DDBJ databases">
        <title>Comparative Genomics Analysis of the Genus Qipengyuania Reveals Extensive Genetic Diversity and Metabolic Versatility, Including the Description of Fifteen Novel Species.</title>
        <authorList>
            <person name="Liu Y."/>
        </authorList>
    </citation>
    <scope>NUCLEOTIDE SEQUENCE [LARGE SCALE GENOMIC DNA]</scope>
    <source>
        <strain evidence="2 3">1NDH1</strain>
    </source>
</reference>
<dbReference type="SUPFAM" id="SSF51735">
    <property type="entry name" value="NAD(P)-binding Rossmann-fold domains"/>
    <property type="match status" value="1"/>
</dbReference>
<dbReference type="EMBL" id="CP081294">
    <property type="protein sequence ID" value="QZD96278.1"/>
    <property type="molecule type" value="Genomic_DNA"/>
</dbReference>
<organism evidence="2 3">
    <name type="scientific">Qipengyuania gelatinilytica</name>
    <dbReference type="NCBI Taxonomy" id="2867231"/>
    <lineage>
        <taxon>Bacteria</taxon>
        <taxon>Pseudomonadati</taxon>
        <taxon>Pseudomonadota</taxon>
        <taxon>Alphaproteobacteria</taxon>
        <taxon>Sphingomonadales</taxon>
        <taxon>Erythrobacteraceae</taxon>
        <taxon>Qipengyuania</taxon>
    </lineage>
</organism>
<dbReference type="RefSeq" id="WP_221432002.1">
    <property type="nucleotide sequence ID" value="NZ_CP081294.1"/>
</dbReference>
<dbReference type="InterPro" id="IPR036291">
    <property type="entry name" value="NAD(P)-bd_dom_sf"/>
</dbReference>
<gene>
    <name evidence="2" type="ORF">K3136_06220</name>
</gene>
<evidence type="ECO:0000259" key="1">
    <source>
        <dbReference type="Pfam" id="PF07993"/>
    </source>
</evidence>
<dbReference type="PANTHER" id="PTHR11011">
    <property type="entry name" value="MALE STERILITY PROTEIN 2-RELATED"/>
    <property type="match status" value="1"/>
</dbReference>